<feature type="compositionally biased region" description="Basic and acidic residues" evidence="1">
    <location>
        <begin position="102"/>
        <end position="128"/>
    </location>
</feature>
<comment type="caution">
    <text evidence="3">The sequence shown here is derived from an EMBL/GenBank/DDBJ whole genome shotgun (WGS) entry which is preliminary data.</text>
</comment>
<dbReference type="RefSeq" id="WP_188779798.1">
    <property type="nucleotide sequence ID" value="NZ_BMKQ01000001.1"/>
</dbReference>
<protein>
    <recommendedName>
        <fullName evidence="2">PepSY domain-containing protein</fullName>
    </recommendedName>
</protein>
<feature type="region of interest" description="Disordered" evidence="1">
    <location>
        <begin position="50"/>
        <end position="73"/>
    </location>
</feature>
<name>A0A917BNB8_9ACTN</name>
<evidence type="ECO:0000256" key="1">
    <source>
        <dbReference type="SAM" id="MobiDB-lite"/>
    </source>
</evidence>
<keyword evidence="4" id="KW-1185">Reference proteome</keyword>
<dbReference type="Pfam" id="PF03413">
    <property type="entry name" value="PepSY"/>
    <property type="match status" value="2"/>
</dbReference>
<sequence>MTTTKRIAIPALLAAIALVVGGVVWATTASSADLNGSERDRVVAAAKAAAGDGKVLDAESDDAEPSDPDPLDRVKTYEVELRKADGTEVKVVLDKDLKVLDQKREDDGADTDDRALSATERTRAEAAAREAVGGAGTTAGDAEASDDPGVAYEVEVRTARGAEWKVDLDRGFAVVGKALDD</sequence>
<reference evidence="3" key="2">
    <citation type="submission" date="2020-09" db="EMBL/GenBank/DDBJ databases">
        <authorList>
            <person name="Sun Q."/>
            <person name="Zhou Y."/>
        </authorList>
    </citation>
    <scope>NUCLEOTIDE SEQUENCE</scope>
    <source>
        <strain evidence="3">CGMCC 1.16067</strain>
    </source>
</reference>
<reference evidence="3" key="1">
    <citation type="journal article" date="2014" name="Int. J. Syst. Evol. Microbiol.">
        <title>Complete genome sequence of Corynebacterium casei LMG S-19264T (=DSM 44701T), isolated from a smear-ripened cheese.</title>
        <authorList>
            <consortium name="US DOE Joint Genome Institute (JGI-PGF)"/>
            <person name="Walter F."/>
            <person name="Albersmeier A."/>
            <person name="Kalinowski J."/>
            <person name="Ruckert C."/>
        </authorList>
    </citation>
    <scope>NUCLEOTIDE SEQUENCE</scope>
    <source>
        <strain evidence="3">CGMCC 1.16067</strain>
    </source>
</reference>
<feature type="region of interest" description="Disordered" evidence="1">
    <location>
        <begin position="102"/>
        <end position="147"/>
    </location>
</feature>
<evidence type="ECO:0000259" key="2">
    <source>
        <dbReference type="Pfam" id="PF03413"/>
    </source>
</evidence>
<dbReference type="Proteomes" id="UP000649179">
    <property type="component" value="Unassembled WGS sequence"/>
</dbReference>
<dbReference type="Gene3D" id="3.30.505.20">
    <property type="match status" value="2"/>
</dbReference>
<feature type="domain" description="PepSY" evidence="2">
    <location>
        <begin position="123"/>
        <end position="167"/>
    </location>
</feature>
<feature type="domain" description="PepSY" evidence="2">
    <location>
        <begin position="40"/>
        <end position="94"/>
    </location>
</feature>
<dbReference type="EMBL" id="BMKQ01000001">
    <property type="protein sequence ID" value="GGF47496.1"/>
    <property type="molecule type" value="Genomic_DNA"/>
</dbReference>
<dbReference type="AlphaFoldDB" id="A0A917BNB8"/>
<evidence type="ECO:0000313" key="4">
    <source>
        <dbReference type="Proteomes" id="UP000649179"/>
    </source>
</evidence>
<gene>
    <name evidence="3" type="ORF">GCM10011519_21930</name>
</gene>
<feature type="compositionally biased region" description="Acidic residues" evidence="1">
    <location>
        <begin position="58"/>
        <end position="69"/>
    </location>
</feature>
<evidence type="ECO:0000313" key="3">
    <source>
        <dbReference type="EMBL" id="GGF47496.1"/>
    </source>
</evidence>
<accession>A0A917BNB8</accession>
<dbReference type="InterPro" id="IPR025711">
    <property type="entry name" value="PepSY"/>
</dbReference>
<organism evidence="3 4">
    <name type="scientific">Marmoricola endophyticus</name>
    <dbReference type="NCBI Taxonomy" id="2040280"/>
    <lineage>
        <taxon>Bacteria</taxon>
        <taxon>Bacillati</taxon>
        <taxon>Actinomycetota</taxon>
        <taxon>Actinomycetes</taxon>
        <taxon>Propionibacteriales</taxon>
        <taxon>Nocardioidaceae</taxon>
        <taxon>Marmoricola</taxon>
    </lineage>
</organism>
<proteinExistence type="predicted"/>